<name>A0ABN0WHE0_9BACI</name>
<dbReference type="EMBL" id="BAAADJ010000053">
    <property type="protein sequence ID" value="GAA0337748.1"/>
    <property type="molecule type" value="Genomic_DNA"/>
</dbReference>
<dbReference type="Proteomes" id="UP001500782">
    <property type="component" value="Unassembled WGS sequence"/>
</dbReference>
<protein>
    <submittedName>
        <fullName evidence="1">Uncharacterized protein</fullName>
    </submittedName>
</protein>
<accession>A0ABN0WHE0</accession>
<keyword evidence="2" id="KW-1185">Reference proteome</keyword>
<evidence type="ECO:0000313" key="1">
    <source>
        <dbReference type="EMBL" id="GAA0337748.1"/>
    </source>
</evidence>
<gene>
    <name evidence="1" type="ORF">GCM10008967_30010</name>
</gene>
<reference evidence="1 2" key="1">
    <citation type="journal article" date="2019" name="Int. J. Syst. Evol. Microbiol.">
        <title>The Global Catalogue of Microorganisms (GCM) 10K type strain sequencing project: providing services to taxonomists for standard genome sequencing and annotation.</title>
        <authorList>
            <consortium name="The Broad Institute Genomics Platform"/>
            <consortium name="The Broad Institute Genome Sequencing Center for Infectious Disease"/>
            <person name="Wu L."/>
            <person name="Ma J."/>
        </authorList>
    </citation>
    <scope>NUCLEOTIDE SEQUENCE [LARGE SCALE GENOMIC DNA]</scope>
    <source>
        <strain evidence="1 2">JCM 9731</strain>
    </source>
</reference>
<evidence type="ECO:0000313" key="2">
    <source>
        <dbReference type="Proteomes" id="UP001500782"/>
    </source>
</evidence>
<dbReference type="RefSeq" id="WP_343800508.1">
    <property type="nucleotide sequence ID" value="NZ_BAAADJ010000053.1"/>
</dbReference>
<proteinExistence type="predicted"/>
<sequence>MFSLRKKITTLFWIAVGGLVLTTIYTAVLAQQGVETKKMITYNYKTNKHKNKSEDEQDEDASV</sequence>
<organism evidence="1 2">
    <name type="scientific">Bacillus carboniphilus</name>
    <dbReference type="NCBI Taxonomy" id="86663"/>
    <lineage>
        <taxon>Bacteria</taxon>
        <taxon>Bacillati</taxon>
        <taxon>Bacillota</taxon>
        <taxon>Bacilli</taxon>
        <taxon>Bacillales</taxon>
        <taxon>Bacillaceae</taxon>
        <taxon>Bacillus</taxon>
    </lineage>
</organism>
<comment type="caution">
    <text evidence="1">The sequence shown here is derived from an EMBL/GenBank/DDBJ whole genome shotgun (WGS) entry which is preliminary data.</text>
</comment>